<proteinExistence type="predicted"/>
<dbReference type="Gene3D" id="3.90.1200.10">
    <property type="match status" value="1"/>
</dbReference>
<dbReference type="EMBL" id="JAEACQ010000261">
    <property type="protein sequence ID" value="MBL7631171.1"/>
    <property type="molecule type" value="Genomic_DNA"/>
</dbReference>
<dbReference type="InterPro" id="IPR002575">
    <property type="entry name" value="Aminoglycoside_PTrfase"/>
</dbReference>
<organism evidence="2 3">
    <name type="scientific">Frankia nepalensis</name>
    <dbReference type="NCBI Taxonomy" id="1836974"/>
    <lineage>
        <taxon>Bacteria</taxon>
        <taxon>Bacillati</taxon>
        <taxon>Actinomycetota</taxon>
        <taxon>Actinomycetes</taxon>
        <taxon>Frankiales</taxon>
        <taxon>Frankiaceae</taxon>
        <taxon>Frankia</taxon>
    </lineage>
</organism>
<dbReference type="RefSeq" id="WP_203001871.1">
    <property type="nucleotide sequence ID" value="NZ_JADWYU010000086.1"/>
</dbReference>
<dbReference type="SUPFAM" id="SSF56112">
    <property type="entry name" value="Protein kinase-like (PK-like)"/>
    <property type="match status" value="1"/>
</dbReference>
<dbReference type="Pfam" id="PF01636">
    <property type="entry name" value="APH"/>
    <property type="match status" value="1"/>
</dbReference>
<sequence length="271" mass="30656">MNSQDELLGLCQRYLDPESQEVRLHLRSCGTAVLEAVSRHHGDIVIKTYTDRQRHGQETHAYRTWVPVLRNRAPKLLCSINQPAAIVITAVSGHMLNDLALGPADEQDAHRRAGEILRTFHSSGPPRAEPDWTTWLAERADYWLAQAADRISARQRLEIQAHMRALQDLAPVPAVPCHLDFTPRNLIRADDGAVHVIDFEHSRYDLAARDLVRLATRIWPARPDLRSAFLDGYGDLTTLDEEVIEHCRHLDVLTSTCRDLRVGPGLSRSRL</sequence>
<name>A0A937UUH9_9ACTN</name>
<accession>A0A937UUH9</accession>
<comment type="caution">
    <text evidence="2">The sequence shown here is derived from an EMBL/GenBank/DDBJ whole genome shotgun (WGS) entry which is preliminary data.</text>
</comment>
<dbReference type="AlphaFoldDB" id="A0A937UUH9"/>
<protein>
    <submittedName>
        <fullName evidence="2">Phosphotransferase</fullName>
    </submittedName>
</protein>
<evidence type="ECO:0000313" key="3">
    <source>
        <dbReference type="Proteomes" id="UP000604475"/>
    </source>
</evidence>
<feature type="domain" description="Aminoglycoside phosphotransferase" evidence="1">
    <location>
        <begin position="43"/>
        <end position="237"/>
    </location>
</feature>
<evidence type="ECO:0000259" key="1">
    <source>
        <dbReference type="Pfam" id="PF01636"/>
    </source>
</evidence>
<dbReference type="InterPro" id="IPR011009">
    <property type="entry name" value="Kinase-like_dom_sf"/>
</dbReference>
<gene>
    <name evidence="2" type="ORF">I7412_29235</name>
</gene>
<evidence type="ECO:0000313" key="2">
    <source>
        <dbReference type="EMBL" id="MBL7631171.1"/>
    </source>
</evidence>
<reference evidence="2" key="1">
    <citation type="submission" date="2020-12" db="EMBL/GenBank/DDBJ databases">
        <title>Genomic characterization of non-nitrogen-fixing Frankia strains.</title>
        <authorList>
            <person name="Carlos-Shanley C."/>
            <person name="Guerra T."/>
            <person name="Hahn D."/>
        </authorList>
    </citation>
    <scope>NUCLEOTIDE SEQUENCE</scope>
    <source>
        <strain evidence="2">CN6</strain>
    </source>
</reference>
<keyword evidence="3" id="KW-1185">Reference proteome</keyword>
<dbReference type="Proteomes" id="UP000604475">
    <property type="component" value="Unassembled WGS sequence"/>
</dbReference>